<dbReference type="EMBL" id="CP036402">
    <property type="protein sequence ID" value="QBI21320.1"/>
    <property type="molecule type" value="Genomic_DNA"/>
</dbReference>
<dbReference type="GO" id="GO:0016301">
    <property type="term" value="F:kinase activity"/>
    <property type="evidence" value="ECO:0007669"/>
    <property type="project" value="UniProtKB-KW"/>
</dbReference>
<evidence type="ECO:0000256" key="2">
    <source>
        <dbReference type="ARBA" id="ARBA00022777"/>
    </source>
</evidence>
<dbReference type="Pfam" id="PF00294">
    <property type="entry name" value="PfkB"/>
    <property type="match status" value="1"/>
</dbReference>
<dbReference type="Gene3D" id="3.40.1190.20">
    <property type="match status" value="1"/>
</dbReference>
<feature type="domain" description="Carbohydrate kinase PfkB" evidence="4">
    <location>
        <begin position="3"/>
        <end position="297"/>
    </location>
</feature>
<evidence type="ECO:0000313" key="6">
    <source>
        <dbReference type="Proteomes" id="UP000291469"/>
    </source>
</evidence>
<dbReference type="Proteomes" id="UP000291469">
    <property type="component" value="Chromosome"/>
</dbReference>
<feature type="region of interest" description="Disordered" evidence="3">
    <location>
        <begin position="299"/>
        <end position="328"/>
    </location>
</feature>
<dbReference type="InterPro" id="IPR002173">
    <property type="entry name" value="Carboh/pur_kinase_PfkB_CS"/>
</dbReference>
<evidence type="ECO:0000259" key="4">
    <source>
        <dbReference type="Pfam" id="PF00294"/>
    </source>
</evidence>
<evidence type="ECO:0000256" key="1">
    <source>
        <dbReference type="ARBA" id="ARBA00022679"/>
    </source>
</evidence>
<keyword evidence="1" id="KW-0808">Transferase</keyword>
<dbReference type="OrthoDB" id="9775849at2"/>
<dbReference type="GO" id="GO:0005829">
    <property type="term" value="C:cytosol"/>
    <property type="evidence" value="ECO:0007669"/>
    <property type="project" value="TreeGrafter"/>
</dbReference>
<dbReference type="InterPro" id="IPR029056">
    <property type="entry name" value="Ribokinase-like"/>
</dbReference>
<dbReference type="SUPFAM" id="SSF53613">
    <property type="entry name" value="Ribokinase-like"/>
    <property type="match status" value="1"/>
</dbReference>
<dbReference type="PANTHER" id="PTHR10584">
    <property type="entry name" value="SUGAR KINASE"/>
    <property type="match status" value="1"/>
</dbReference>
<evidence type="ECO:0000256" key="3">
    <source>
        <dbReference type="SAM" id="MobiDB-lite"/>
    </source>
</evidence>
<accession>A0A411YJB5</accession>
<dbReference type="AlphaFoldDB" id="A0A411YJB5"/>
<reference evidence="5 6" key="1">
    <citation type="submission" date="2019-01" db="EMBL/GenBank/DDBJ databases">
        <title>Egibacter rhizosphaerae EGI 80759T.</title>
        <authorList>
            <person name="Chen D.-D."/>
            <person name="Tian Y."/>
            <person name="Jiao J.-Y."/>
            <person name="Zhang X.-T."/>
            <person name="Zhang Y.-G."/>
            <person name="Zhang Y."/>
            <person name="Xiao M."/>
            <person name="Shu W.-S."/>
            <person name="Li W.-J."/>
        </authorList>
    </citation>
    <scope>NUCLEOTIDE SEQUENCE [LARGE SCALE GENOMIC DNA]</scope>
    <source>
        <strain evidence="5 6">EGI 80759</strain>
    </source>
</reference>
<keyword evidence="2 5" id="KW-0418">Kinase</keyword>
<dbReference type="InterPro" id="IPR011611">
    <property type="entry name" value="PfkB_dom"/>
</dbReference>
<sequence>MVDLLAVGNALVDRVHRVTILPPPDGGAAILERSRAPGGVEANVAAAAAALGLDAAMVAHVGRDADGEEVLADLRERGIDTDGVRVGEPGDTANSLVFVDPEGRRIIFTGGRGAGALELADADLVRLSGARVCATSAYVPAALLRGLADACARTDTLLSVDLPGTFDDLAPRGITRELVAALLPRISLLVLGRAPLADLTGTEDVDEGLDRLRRHTDTRVAVTAGAEGLHVDGDGERVHAPACPVEVVDTSGAGDVTHAALIAAWLLDGAPPEQAAVAGAAAGGHATLAAGARGALPGRRVLAGAAAQRPTGAEPPGPRTDPADPGRH</sequence>
<keyword evidence="6" id="KW-1185">Reference proteome</keyword>
<dbReference type="PROSITE" id="PS00584">
    <property type="entry name" value="PFKB_KINASES_2"/>
    <property type="match status" value="1"/>
</dbReference>
<gene>
    <name evidence="5" type="ORF">ER308_18250</name>
</gene>
<dbReference type="KEGG" id="erz:ER308_18250"/>
<dbReference type="PANTHER" id="PTHR10584:SF157">
    <property type="entry name" value="SULFOFRUCTOSE KINASE"/>
    <property type="match status" value="1"/>
</dbReference>
<evidence type="ECO:0000313" key="5">
    <source>
        <dbReference type="EMBL" id="QBI21320.1"/>
    </source>
</evidence>
<dbReference type="RefSeq" id="WP_131156313.1">
    <property type="nucleotide sequence ID" value="NZ_CP036402.1"/>
</dbReference>
<name>A0A411YJB5_9ACTN</name>
<proteinExistence type="predicted"/>
<organism evidence="5 6">
    <name type="scientific">Egibacter rhizosphaerae</name>
    <dbReference type="NCBI Taxonomy" id="1670831"/>
    <lineage>
        <taxon>Bacteria</taxon>
        <taxon>Bacillati</taxon>
        <taxon>Actinomycetota</taxon>
        <taxon>Nitriliruptoria</taxon>
        <taxon>Egibacterales</taxon>
        <taxon>Egibacteraceae</taxon>
        <taxon>Egibacter</taxon>
    </lineage>
</organism>
<protein>
    <submittedName>
        <fullName evidence="5">Carbohydrate kinase family protein</fullName>
    </submittedName>
</protein>